<dbReference type="InterPro" id="IPR006113">
    <property type="entry name" value="6PGDH_Gnd/GntZ"/>
</dbReference>
<dbReference type="EC" id="1.1.1.44" evidence="4"/>
<dbReference type="InterPro" id="IPR006115">
    <property type="entry name" value="6PGDH_NADP-bd"/>
</dbReference>
<dbReference type="NCBIfam" id="NF006765">
    <property type="entry name" value="PRK09287.1"/>
    <property type="match status" value="1"/>
</dbReference>
<dbReference type="EMBL" id="JAGRRH010000017">
    <property type="protein sequence ID" value="KAG7351799.1"/>
    <property type="molecule type" value="Genomic_DNA"/>
</dbReference>
<dbReference type="Pfam" id="PF00393">
    <property type="entry name" value="6PGD"/>
    <property type="match status" value="1"/>
</dbReference>
<protein>
    <recommendedName>
        <fullName evidence="4">6-phosphogluconate dehydrogenase, decarboxylating</fullName>
        <ecNumber evidence="4">1.1.1.44</ecNumber>
    </recommendedName>
</protein>
<dbReference type="GO" id="GO:0006098">
    <property type="term" value="P:pentose-phosphate shunt"/>
    <property type="evidence" value="ECO:0007669"/>
    <property type="project" value="UniProtKB-KW"/>
</dbReference>
<dbReference type="GO" id="GO:0019521">
    <property type="term" value="P:D-gluconate metabolic process"/>
    <property type="evidence" value="ECO:0007669"/>
    <property type="project" value="UniProtKB-KW"/>
</dbReference>
<accession>A0A9K3KXG2</accession>
<comment type="pathway">
    <text evidence="4">Carbohydrate degradation; pentose phosphate pathway; D-ribulose 5-phosphate from D-glucose 6-phosphate (oxidative stage): step 3/3.</text>
</comment>
<reference evidence="6" key="2">
    <citation type="submission" date="2021-04" db="EMBL/GenBank/DDBJ databases">
        <authorList>
            <person name="Podell S."/>
        </authorList>
    </citation>
    <scope>NUCLEOTIDE SEQUENCE</scope>
    <source>
        <strain evidence="6">Hildebrandi</strain>
    </source>
</reference>
<dbReference type="SMART" id="SM01350">
    <property type="entry name" value="6PGD"/>
    <property type="match status" value="1"/>
</dbReference>
<evidence type="ECO:0000256" key="1">
    <source>
        <dbReference type="ARBA" id="ARBA00008419"/>
    </source>
</evidence>
<dbReference type="PIRSF" id="PIRSF000109">
    <property type="entry name" value="6PGD"/>
    <property type="match status" value="1"/>
</dbReference>
<comment type="caution">
    <text evidence="6">The sequence shown here is derived from an EMBL/GenBank/DDBJ whole genome shotgun (WGS) entry which is preliminary data.</text>
</comment>
<evidence type="ECO:0000256" key="2">
    <source>
        <dbReference type="ARBA" id="ARBA00023002"/>
    </source>
</evidence>
<evidence type="ECO:0000313" key="7">
    <source>
        <dbReference type="Proteomes" id="UP000693970"/>
    </source>
</evidence>
<dbReference type="NCBIfam" id="TIGR00873">
    <property type="entry name" value="gnd"/>
    <property type="match status" value="1"/>
</dbReference>
<dbReference type="Pfam" id="PF03446">
    <property type="entry name" value="NAD_binding_2"/>
    <property type="match status" value="1"/>
</dbReference>
<dbReference type="GO" id="GO:0004616">
    <property type="term" value="F:phosphogluconate dehydrogenase (decarboxylating) activity"/>
    <property type="evidence" value="ECO:0007669"/>
    <property type="project" value="UniProtKB-EC"/>
</dbReference>
<dbReference type="FunFam" id="1.20.5.320:FF:000001">
    <property type="entry name" value="6-phosphogluconate dehydrogenase, decarboxylating"/>
    <property type="match status" value="1"/>
</dbReference>
<keyword evidence="4" id="KW-0570">Pentose shunt</keyword>
<organism evidence="6 7">
    <name type="scientific">Nitzschia inconspicua</name>
    <dbReference type="NCBI Taxonomy" id="303405"/>
    <lineage>
        <taxon>Eukaryota</taxon>
        <taxon>Sar</taxon>
        <taxon>Stramenopiles</taxon>
        <taxon>Ochrophyta</taxon>
        <taxon>Bacillariophyta</taxon>
        <taxon>Bacillariophyceae</taxon>
        <taxon>Bacillariophycidae</taxon>
        <taxon>Bacillariales</taxon>
        <taxon>Bacillariaceae</taxon>
        <taxon>Nitzschia</taxon>
    </lineage>
</organism>
<dbReference type="InterPro" id="IPR006114">
    <property type="entry name" value="6PGDH_C"/>
</dbReference>
<dbReference type="AlphaFoldDB" id="A0A9K3KXG2"/>
<keyword evidence="4" id="KW-0521">NADP</keyword>
<reference evidence="6" key="1">
    <citation type="journal article" date="2021" name="Sci. Rep.">
        <title>Diploid genomic architecture of Nitzschia inconspicua, an elite biomass production diatom.</title>
        <authorList>
            <person name="Oliver A."/>
            <person name="Podell S."/>
            <person name="Pinowska A."/>
            <person name="Traller J.C."/>
            <person name="Smith S.R."/>
            <person name="McClure R."/>
            <person name="Beliaev A."/>
            <person name="Bohutskyi P."/>
            <person name="Hill E.A."/>
            <person name="Rabines A."/>
            <person name="Zheng H."/>
            <person name="Allen L.Z."/>
            <person name="Kuo A."/>
            <person name="Grigoriev I.V."/>
            <person name="Allen A.E."/>
            <person name="Hazlebeck D."/>
            <person name="Allen E.E."/>
        </authorList>
    </citation>
    <scope>NUCLEOTIDE SEQUENCE</scope>
    <source>
        <strain evidence="6">Hildebrandi</strain>
    </source>
</reference>
<dbReference type="FunFam" id="1.10.1040.10:FF:000002">
    <property type="entry name" value="6-phosphogluconate dehydrogenase, decarboxylating"/>
    <property type="match status" value="1"/>
</dbReference>
<name>A0A9K3KXG2_9STRA</name>
<evidence type="ECO:0000256" key="3">
    <source>
        <dbReference type="ARBA" id="ARBA00023064"/>
    </source>
</evidence>
<evidence type="ECO:0000313" key="6">
    <source>
        <dbReference type="EMBL" id="KAG7351799.1"/>
    </source>
</evidence>
<sequence length="527" mass="58056">MIHGASRSFFFGRHKLKQQQQYSYLQTTDIPNGTNGKINIMSNDIGLYGLAVMGQNFALNMADHGFKVAVCNRSPSKVDTTVERAKNEGDLPITGYKDPEEFVKSLSKPRKIVILVQAGKPVDSTIETLSQFMEEGDVIIDGGNEWFPNSIRRGEDLEKKGILFIGMGISGGEEGARNGPSLMPGGQKEAYDLIEPILMKCAAQVDGEACTGYCGPIGAGNYVKMVHNGIEYGDMQLISEVYDILKNICGMSNTEMADLFDEWNKGELESYLIEITAKVLRKADDQGKEGEVVDYILDKTGMKGTGRWTVQEAAEQSVAAPTIAAALDARYLSGRKREREDAEQILEGPKDKPNVDKNQVVKDLQEALYCSKIVSYAQGLSIIKAASDKNGWNVDLALCARMWRGGCIIRARLLKGISDAVAKNDELKNLMVDAGFAEELNSRQMAWRRIVTLGISHGISVPSTSASLGYYDQYRRSRLPANLVQAQRDFFGGHTYERTDMEGTFHTLWDASHKDIGDLTGRTAGEL</sequence>
<keyword evidence="2 4" id="KW-0560">Oxidoreductase</keyword>
<dbReference type="FunFam" id="3.40.50.720:FF:000007">
    <property type="entry name" value="6-phosphogluconate dehydrogenase, decarboxylating"/>
    <property type="match status" value="1"/>
</dbReference>
<gene>
    <name evidence="6" type="ORF">IV203_007847</name>
</gene>
<keyword evidence="7" id="KW-1185">Reference proteome</keyword>
<keyword evidence="3 4" id="KW-0311">Gluconate utilization</keyword>
<comment type="similarity">
    <text evidence="1 4">Belongs to the 6-phosphogluconate dehydrogenase family.</text>
</comment>
<evidence type="ECO:0000256" key="4">
    <source>
        <dbReference type="RuleBase" id="RU000485"/>
    </source>
</evidence>
<dbReference type="GO" id="GO:0050661">
    <property type="term" value="F:NADP binding"/>
    <property type="evidence" value="ECO:0007669"/>
    <property type="project" value="InterPro"/>
</dbReference>
<comment type="catalytic activity">
    <reaction evidence="4">
        <text>6-phospho-D-gluconate + NADP(+) = D-ribulose 5-phosphate + CO2 + NADPH</text>
        <dbReference type="Rhea" id="RHEA:10116"/>
        <dbReference type="ChEBI" id="CHEBI:16526"/>
        <dbReference type="ChEBI" id="CHEBI:57783"/>
        <dbReference type="ChEBI" id="CHEBI:58121"/>
        <dbReference type="ChEBI" id="CHEBI:58349"/>
        <dbReference type="ChEBI" id="CHEBI:58759"/>
        <dbReference type="EC" id="1.1.1.44"/>
    </reaction>
</comment>
<dbReference type="Proteomes" id="UP000693970">
    <property type="component" value="Unassembled WGS sequence"/>
</dbReference>
<evidence type="ECO:0000259" key="5">
    <source>
        <dbReference type="SMART" id="SM01350"/>
    </source>
</evidence>
<dbReference type="PANTHER" id="PTHR11811">
    <property type="entry name" value="6-PHOSPHOGLUCONATE DEHYDROGENASE"/>
    <property type="match status" value="1"/>
</dbReference>
<dbReference type="InterPro" id="IPR006183">
    <property type="entry name" value="Pgluconate_DH"/>
</dbReference>
<feature type="domain" description="6-phosphogluconate dehydrogenase C-terminal" evidence="5">
    <location>
        <begin position="220"/>
        <end position="510"/>
    </location>
</feature>
<proteinExistence type="inferred from homology"/>
<dbReference type="OrthoDB" id="434986at2759"/>